<keyword evidence="1" id="KW-0732">Signal</keyword>
<feature type="signal peptide" evidence="1">
    <location>
        <begin position="1"/>
        <end position="16"/>
    </location>
</feature>
<dbReference type="Proteomes" id="UP000324022">
    <property type="component" value="Unassembled WGS sequence"/>
</dbReference>
<gene>
    <name evidence="2" type="ORF">UTRI_10124</name>
</gene>
<dbReference type="AlphaFoldDB" id="A0A5C3E2D4"/>
<keyword evidence="3" id="KW-1185">Reference proteome</keyword>
<feature type="chain" id="PRO_5022956742" evidence="1">
    <location>
        <begin position="17"/>
        <end position="149"/>
    </location>
</feature>
<sequence length="149" mass="16086">MARFFNMLFSTAIVAAMSVAALPAGSDQNPEGIYFSYPTSTAKWHDGAKVYFSWRNAPVGNVQLSVVPAPNGPNVPPVIVAKKLVARIKNENGQCDGGPENPPCGRCTWEVYTGDPKKPFPTGSYRAELVVEGSNEKIYSDVFTIEADS</sequence>
<protein>
    <submittedName>
        <fullName evidence="2">Uncharacterized protein</fullName>
    </submittedName>
</protein>
<organism evidence="2 3">
    <name type="scientific">Ustilago trichophora</name>
    <dbReference type="NCBI Taxonomy" id="86804"/>
    <lineage>
        <taxon>Eukaryota</taxon>
        <taxon>Fungi</taxon>
        <taxon>Dikarya</taxon>
        <taxon>Basidiomycota</taxon>
        <taxon>Ustilaginomycotina</taxon>
        <taxon>Ustilaginomycetes</taxon>
        <taxon>Ustilaginales</taxon>
        <taxon>Ustilaginaceae</taxon>
        <taxon>Ustilago</taxon>
    </lineage>
</organism>
<accession>A0A5C3E2D4</accession>
<name>A0A5C3E2D4_9BASI</name>
<evidence type="ECO:0000313" key="3">
    <source>
        <dbReference type="Proteomes" id="UP000324022"/>
    </source>
</evidence>
<proteinExistence type="predicted"/>
<reference evidence="2 3" key="1">
    <citation type="submission" date="2018-03" db="EMBL/GenBank/DDBJ databases">
        <authorList>
            <person name="Guldener U."/>
        </authorList>
    </citation>
    <scope>NUCLEOTIDE SEQUENCE [LARGE SCALE GENOMIC DNA]</scope>
    <source>
        <strain evidence="2 3">NBRC100155</strain>
    </source>
</reference>
<evidence type="ECO:0000313" key="2">
    <source>
        <dbReference type="EMBL" id="SPO23656.1"/>
    </source>
</evidence>
<dbReference type="EMBL" id="OOIN01000006">
    <property type="protein sequence ID" value="SPO23656.1"/>
    <property type="molecule type" value="Genomic_DNA"/>
</dbReference>
<evidence type="ECO:0000256" key="1">
    <source>
        <dbReference type="SAM" id="SignalP"/>
    </source>
</evidence>